<keyword evidence="3" id="KW-0418">Kinase</keyword>
<dbReference type="RefSeq" id="WP_202242320.1">
    <property type="nucleotide sequence ID" value="NZ_JAESIY010000001.1"/>
</dbReference>
<keyword evidence="4" id="KW-1185">Reference proteome</keyword>
<proteinExistence type="predicted"/>
<reference evidence="3" key="1">
    <citation type="submission" date="2021-01" db="EMBL/GenBank/DDBJ databases">
        <title>Fulvivirga kasyanovii gen. nov., sp nov., a novel member of the phylum Bacteroidetes isolated from seawater in a mussel farm.</title>
        <authorList>
            <person name="Zhao L.-H."/>
            <person name="Wang Z.-J."/>
        </authorList>
    </citation>
    <scope>NUCLEOTIDE SEQUENCE</scope>
    <source>
        <strain evidence="3">2943</strain>
    </source>
</reference>
<keyword evidence="1" id="KW-0472">Membrane</keyword>
<sequence length="367" mass="42584">MNNKSTILVRPHWKHFFRWSGVLVSLALANLIQYLLNPKSSWWDFYTEAKWSEISATIIGGIAMYTILFWIVTSLASWANKHLISGNSISIHFLVTTIVVIAAMFFLLYIENIVYDTLWPENSEFNQDIELGVRHYLVVNMAVAAFVNSFYHSFFFFEKWKAKVIESNKLELHAHHLKENALQAELEVLRLQLDPHFLFNNFSILTQLIDTNQEAAQAFLSNLSRVYRYILTTAKKDVVALEDELKFVEMYFHLIKIRHGETIFLNINIYESNKSKGIPPVTLQLLIENAIKYNISTLKQPLYLSIDSCNDGSLKVKNNLQPINIDYKSTRMGLKNIKERYFLLYGKIPEVTTTETSFEVKLPLLNL</sequence>
<accession>A0A937F6S2</accession>
<feature type="transmembrane region" description="Helical" evidence="1">
    <location>
        <begin position="56"/>
        <end position="79"/>
    </location>
</feature>
<evidence type="ECO:0000313" key="3">
    <source>
        <dbReference type="EMBL" id="MBL3655123.1"/>
    </source>
</evidence>
<dbReference type="EMBL" id="JAESIY010000001">
    <property type="protein sequence ID" value="MBL3655123.1"/>
    <property type="molecule type" value="Genomic_DNA"/>
</dbReference>
<dbReference type="InterPro" id="IPR050640">
    <property type="entry name" value="Bact_2-comp_sensor_kinase"/>
</dbReference>
<gene>
    <name evidence="3" type="ORF">JL102_03215</name>
</gene>
<dbReference type="PANTHER" id="PTHR34220">
    <property type="entry name" value="SENSOR HISTIDINE KINASE YPDA"/>
    <property type="match status" value="1"/>
</dbReference>
<protein>
    <submittedName>
        <fullName evidence="3">Histidine kinase</fullName>
    </submittedName>
</protein>
<feature type="transmembrane region" description="Helical" evidence="1">
    <location>
        <begin position="16"/>
        <end position="36"/>
    </location>
</feature>
<evidence type="ECO:0000256" key="1">
    <source>
        <dbReference type="SAM" id="Phobius"/>
    </source>
</evidence>
<dbReference type="GO" id="GO:0016020">
    <property type="term" value="C:membrane"/>
    <property type="evidence" value="ECO:0007669"/>
    <property type="project" value="InterPro"/>
</dbReference>
<dbReference type="InterPro" id="IPR010559">
    <property type="entry name" value="Sig_transdc_His_kin_internal"/>
</dbReference>
<evidence type="ECO:0000313" key="4">
    <source>
        <dbReference type="Proteomes" id="UP000659388"/>
    </source>
</evidence>
<comment type="caution">
    <text evidence="3">The sequence shown here is derived from an EMBL/GenBank/DDBJ whole genome shotgun (WGS) entry which is preliminary data.</text>
</comment>
<feature type="transmembrane region" description="Helical" evidence="1">
    <location>
        <begin position="91"/>
        <end position="115"/>
    </location>
</feature>
<dbReference type="AlphaFoldDB" id="A0A937F6S2"/>
<feature type="transmembrane region" description="Helical" evidence="1">
    <location>
        <begin position="135"/>
        <end position="157"/>
    </location>
</feature>
<dbReference type="PANTHER" id="PTHR34220:SF7">
    <property type="entry name" value="SENSOR HISTIDINE KINASE YPDA"/>
    <property type="match status" value="1"/>
</dbReference>
<keyword evidence="1" id="KW-1133">Transmembrane helix</keyword>
<keyword evidence="1" id="KW-0812">Transmembrane</keyword>
<evidence type="ECO:0000259" key="2">
    <source>
        <dbReference type="Pfam" id="PF06580"/>
    </source>
</evidence>
<dbReference type="GO" id="GO:0000155">
    <property type="term" value="F:phosphorelay sensor kinase activity"/>
    <property type="evidence" value="ECO:0007669"/>
    <property type="project" value="InterPro"/>
</dbReference>
<dbReference type="Proteomes" id="UP000659388">
    <property type="component" value="Unassembled WGS sequence"/>
</dbReference>
<name>A0A937F6S2_9BACT</name>
<keyword evidence="3" id="KW-0808">Transferase</keyword>
<feature type="domain" description="Signal transduction histidine kinase internal region" evidence="2">
    <location>
        <begin position="184"/>
        <end position="262"/>
    </location>
</feature>
<organism evidence="3 4">
    <name type="scientific">Fulvivirga sediminis</name>
    <dbReference type="NCBI Taxonomy" id="2803949"/>
    <lineage>
        <taxon>Bacteria</taxon>
        <taxon>Pseudomonadati</taxon>
        <taxon>Bacteroidota</taxon>
        <taxon>Cytophagia</taxon>
        <taxon>Cytophagales</taxon>
        <taxon>Fulvivirgaceae</taxon>
        <taxon>Fulvivirga</taxon>
    </lineage>
</organism>
<dbReference type="Pfam" id="PF06580">
    <property type="entry name" value="His_kinase"/>
    <property type="match status" value="1"/>
</dbReference>